<reference evidence="1 2" key="1">
    <citation type="submission" date="2016-05" db="EMBL/GenBank/DDBJ databases">
        <title>Comparative analysis of secretome profiles of manganese(II)-oxidizing ascomycete fungi.</title>
        <authorList>
            <consortium name="DOE Joint Genome Institute"/>
            <person name="Zeiner C.A."/>
            <person name="Purvine S.O."/>
            <person name="Zink E.M."/>
            <person name="Wu S."/>
            <person name="Pasa-Tolic L."/>
            <person name="Chaput D.L."/>
            <person name="Haridas S."/>
            <person name="Grigoriev I.V."/>
            <person name="Santelli C.M."/>
            <person name="Hansel C.M."/>
        </authorList>
    </citation>
    <scope>NUCLEOTIDE SEQUENCE [LARGE SCALE GENOMIC DNA]</scope>
    <source>
        <strain evidence="1 2">AP3s5-JAC2a</strain>
    </source>
</reference>
<gene>
    <name evidence="1" type="ORF">CC84DRAFT_1178377</name>
</gene>
<dbReference type="Proteomes" id="UP000077069">
    <property type="component" value="Unassembled WGS sequence"/>
</dbReference>
<evidence type="ECO:0000313" key="1">
    <source>
        <dbReference type="EMBL" id="OAG02789.1"/>
    </source>
</evidence>
<dbReference type="GeneID" id="28763823"/>
<dbReference type="EMBL" id="KV441555">
    <property type="protein sequence ID" value="OAG02789.1"/>
    <property type="molecule type" value="Genomic_DNA"/>
</dbReference>
<proteinExistence type="predicted"/>
<dbReference type="RefSeq" id="XP_018033154.1">
    <property type="nucleotide sequence ID" value="XM_018180337.1"/>
</dbReference>
<dbReference type="AlphaFoldDB" id="A0A177C7F3"/>
<accession>A0A177C7F3</accession>
<protein>
    <submittedName>
        <fullName evidence="1">Uncharacterized protein</fullName>
    </submittedName>
</protein>
<dbReference type="InParanoid" id="A0A177C7F3"/>
<keyword evidence="2" id="KW-1185">Reference proteome</keyword>
<organism evidence="1 2">
    <name type="scientific">Paraphaeosphaeria sporulosa</name>
    <dbReference type="NCBI Taxonomy" id="1460663"/>
    <lineage>
        <taxon>Eukaryota</taxon>
        <taxon>Fungi</taxon>
        <taxon>Dikarya</taxon>
        <taxon>Ascomycota</taxon>
        <taxon>Pezizomycotina</taxon>
        <taxon>Dothideomycetes</taxon>
        <taxon>Pleosporomycetidae</taxon>
        <taxon>Pleosporales</taxon>
        <taxon>Massarineae</taxon>
        <taxon>Didymosphaeriaceae</taxon>
        <taxon>Paraphaeosphaeria</taxon>
    </lineage>
</organism>
<evidence type="ECO:0000313" key="2">
    <source>
        <dbReference type="Proteomes" id="UP000077069"/>
    </source>
</evidence>
<sequence length="229" mass="25989">MHSAEALFEADGISRGLVTSFELIRTGGTTIVRQRLKHHIDERDGALKTKTAQVQKRLQCIILIANFRVDSDMRKIVMNPRAKNNTEPLAPSSRHELFYGAIDLLQKDTESVLYGFEDIFPFQSSESNRLITFFTDPNLQNPLCAPWFDVEIISDRAPIDPVIGPAEGYHMCVNQQNGISWHQARTGNTRLLVRFSVPREGCQKVATKLFYCIIRESPDGIDEDLLWTP</sequence>
<name>A0A177C7F3_9PLEO</name>
<dbReference type="OrthoDB" id="10537108at2759"/>